<keyword evidence="6 8" id="KW-0067">ATP-binding</keyword>
<comment type="similarity">
    <text evidence="8">Belongs to the tRNA(Ile)-lysidine synthase family.</text>
</comment>
<dbReference type="AlphaFoldDB" id="A0AAU8BLV5"/>
<dbReference type="EMBL" id="CP115920">
    <property type="protein sequence ID" value="XCD16785.1"/>
    <property type="molecule type" value="Genomic_DNA"/>
</dbReference>
<dbReference type="SUPFAM" id="SSF52402">
    <property type="entry name" value="Adenine nucleotide alpha hydrolases-like"/>
    <property type="match status" value="1"/>
</dbReference>
<dbReference type="SMART" id="SM00977">
    <property type="entry name" value="TilS_C"/>
    <property type="match status" value="1"/>
</dbReference>
<comment type="subcellular location">
    <subcellularLocation>
        <location evidence="1 8">Cytoplasm</location>
    </subcellularLocation>
</comment>
<dbReference type="Gene3D" id="1.20.59.20">
    <property type="match status" value="1"/>
</dbReference>
<feature type="domain" description="Lysidine-tRNA(Ile) synthetase C-terminal" evidence="9">
    <location>
        <begin position="368"/>
        <end position="437"/>
    </location>
</feature>
<organism evidence="10">
    <name type="scientific">Vibrio chaetopteri</name>
    <dbReference type="NCBI Taxonomy" id="3016528"/>
    <lineage>
        <taxon>Bacteria</taxon>
        <taxon>Pseudomonadati</taxon>
        <taxon>Pseudomonadota</taxon>
        <taxon>Gammaproteobacteria</taxon>
        <taxon>Vibrionales</taxon>
        <taxon>Vibrionaceae</taxon>
        <taxon>Vibrio</taxon>
    </lineage>
</organism>
<evidence type="ECO:0000256" key="6">
    <source>
        <dbReference type="ARBA" id="ARBA00022840"/>
    </source>
</evidence>
<comment type="function">
    <text evidence="8">Ligates lysine onto the cytidine present at position 34 of the AUA codon-specific tRNA(Ile) that contains the anticodon CAU, in an ATP-dependent manner. Cytidine is converted to lysidine, thus changing the amino acid specificity of the tRNA from methionine to isoleucine.</text>
</comment>
<sequence>MSLAQHFIDTLRCHLPDGGRVVIGFSGGVDSRVLLHLAALYRAQHPDLELLAVHVHHGLSQYADQWLEQCELWAKAEQIPFVAEYVSLDLESGDSIEQLARDARYQVLASHVNTDDVLLTGQHLDDQTETFLLALKRGSGPKGLSSMALSAPFASGKLLRPLLDVSRSDIEHFAHTQQLTWLEDDSNQDTRFDRNFLRHKVVPVINKRWPSFNKAVRRSARLCAKQEQLLAELLKPELEACLNSFQGVEIDTLSRSSPLKRDQLLRMWLEAQTSALPSEIQLQQLWNDVALAKPDANPNLVLASGSIRRFKSHLYWVAPQEDVTQWSKSLTIETPVLLPDRLGELTLGNSSEKNSLMTLNRAALTEPMVVMFEPEGLSAHPHGRAGSRKLKKLFQEYQIPSWQRRRTPILMMGDKVVAVANLFVDKDFYGSDCELVWDK</sequence>
<reference evidence="10" key="1">
    <citation type="submission" date="2023-01" db="EMBL/GenBank/DDBJ databases">
        <title>Vibrio sp. CB1-14 genome sequencing.</title>
        <authorList>
            <person name="Otstavnykh N."/>
            <person name="Isaeva M."/>
            <person name="Meleshko D."/>
        </authorList>
    </citation>
    <scope>NUCLEOTIDE SEQUENCE</scope>
    <source>
        <strain evidence="10">CB1-14</strain>
    </source>
</reference>
<protein>
    <recommendedName>
        <fullName evidence="8">tRNA(Ile)-lysidine synthase</fullName>
        <ecNumber evidence="8">6.3.4.19</ecNumber>
    </recommendedName>
    <alternativeName>
        <fullName evidence="8">tRNA(Ile)-2-lysyl-cytidine synthase</fullName>
    </alternativeName>
    <alternativeName>
        <fullName evidence="8">tRNA(Ile)-lysidine synthetase</fullName>
    </alternativeName>
</protein>
<dbReference type="Pfam" id="PF01171">
    <property type="entry name" value="ATP_bind_3"/>
    <property type="match status" value="1"/>
</dbReference>
<dbReference type="HAMAP" id="MF_01161">
    <property type="entry name" value="tRNA_Ile_lys_synt"/>
    <property type="match status" value="1"/>
</dbReference>
<evidence type="ECO:0000256" key="4">
    <source>
        <dbReference type="ARBA" id="ARBA00022694"/>
    </source>
</evidence>
<evidence type="ECO:0000256" key="5">
    <source>
        <dbReference type="ARBA" id="ARBA00022741"/>
    </source>
</evidence>
<dbReference type="SUPFAM" id="SSF56037">
    <property type="entry name" value="PheT/TilS domain"/>
    <property type="match status" value="1"/>
</dbReference>
<dbReference type="InterPro" id="IPR012796">
    <property type="entry name" value="Lysidine-tRNA-synth_C"/>
</dbReference>
<dbReference type="CDD" id="cd01992">
    <property type="entry name" value="TilS_N"/>
    <property type="match status" value="1"/>
</dbReference>
<evidence type="ECO:0000256" key="1">
    <source>
        <dbReference type="ARBA" id="ARBA00004496"/>
    </source>
</evidence>
<dbReference type="InterPro" id="IPR012795">
    <property type="entry name" value="tRNA_Ile_lys_synt_N"/>
</dbReference>
<feature type="binding site" evidence="8">
    <location>
        <begin position="26"/>
        <end position="31"/>
    </location>
    <ligand>
        <name>ATP</name>
        <dbReference type="ChEBI" id="CHEBI:30616"/>
    </ligand>
</feature>
<keyword evidence="2 8" id="KW-0963">Cytoplasm</keyword>
<dbReference type="NCBIfam" id="TIGR02432">
    <property type="entry name" value="lysidine_TilS_N"/>
    <property type="match status" value="1"/>
</dbReference>
<comment type="domain">
    <text evidence="8">The N-terminal region contains the highly conserved SGGXDS motif, predicted to be a P-loop motif involved in ATP binding.</text>
</comment>
<dbReference type="InterPro" id="IPR012094">
    <property type="entry name" value="tRNA_Ile_lys_synt"/>
</dbReference>
<proteinExistence type="inferred from homology"/>
<gene>
    <name evidence="8 10" type="primary">tilS</name>
    <name evidence="10" type="ORF">PG915_04335</name>
</gene>
<evidence type="ECO:0000256" key="3">
    <source>
        <dbReference type="ARBA" id="ARBA00022598"/>
    </source>
</evidence>
<evidence type="ECO:0000259" key="9">
    <source>
        <dbReference type="SMART" id="SM00977"/>
    </source>
</evidence>
<keyword evidence="4 8" id="KW-0819">tRNA processing</keyword>
<keyword evidence="5 8" id="KW-0547">Nucleotide-binding</keyword>
<evidence type="ECO:0000256" key="8">
    <source>
        <dbReference type="HAMAP-Rule" id="MF_01161"/>
    </source>
</evidence>
<dbReference type="InterPro" id="IPR015262">
    <property type="entry name" value="tRNA_Ile_lys_synt_subst-bd"/>
</dbReference>
<dbReference type="NCBIfam" id="TIGR02433">
    <property type="entry name" value="lysidine_TilS_C"/>
    <property type="match status" value="1"/>
</dbReference>
<dbReference type="InterPro" id="IPR014729">
    <property type="entry name" value="Rossmann-like_a/b/a_fold"/>
</dbReference>
<dbReference type="GO" id="GO:0005737">
    <property type="term" value="C:cytoplasm"/>
    <property type="evidence" value="ECO:0007669"/>
    <property type="project" value="UniProtKB-SubCell"/>
</dbReference>
<dbReference type="Pfam" id="PF11734">
    <property type="entry name" value="TilS_C"/>
    <property type="match status" value="1"/>
</dbReference>
<accession>A0AAU8BLV5</accession>
<dbReference type="InterPro" id="IPR011063">
    <property type="entry name" value="TilS/TtcA_N"/>
</dbReference>
<dbReference type="SUPFAM" id="SSF82829">
    <property type="entry name" value="MesJ substrate recognition domain-like"/>
    <property type="match status" value="1"/>
</dbReference>
<dbReference type="Gene3D" id="3.40.50.620">
    <property type="entry name" value="HUPs"/>
    <property type="match status" value="1"/>
</dbReference>
<dbReference type="PANTHER" id="PTHR43033:SF1">
    <property type="entry name" value="TRNA(ILE)-LYSIDINE SYNTHASE-RELATED"/>
    <property type="match status" value="1"/>
</dbReference>
<dbReference type="Pfam" id="PF09179">
    <property type="entry name" value="TilS"/>
    <property type="match status" value="1"/>
</dbReference>
<dbReference type="KEGG" id="vck:PG915_04335"/>
<keyword evidence="3 8" id="KW-0436">Ligase</keyword>
<dbReference type="GO" id="GO:0032267">
    <property type="term" value="F:tRNA(Ile)-lysidine synthase activity"/>
    <property type="evidence" value="ECO:0007669"/>
    <property type="project" value="UniProtKB-EC"/>
</dbReference>
<dbReference type="EC" id="6.3.4.19" evidence="8"/>
<name>A0AAU8BLV5_9VIBR</name>
<evidence type="ECO:0000256" key="7">
    <source>
        <dbReference type="ARBA" id="ARBA00048539"/>
    </source>
</evidence>
<dbReference type="GO" id="GO:0006400">
    <property type="term" value="P:tRNA modification"/>
    <property type="evidence" value="ECO:0007669"/>
    <property type="project" value="UniProtKB-UniRule"/>
</dbReference>
<evidence type="ECO:0000256" key="2">
    <source>
        <dbReference type="ARBA" id="ARBA00022490"/>
    </source>
</evidence>
<dbReference type="GO" id="GO:0005524">
    <property type="term" value="F:ATP binding"/>
    <property type="evidence" value="ECO:0007669"/>
    <property type="project" value="UniProtKB-UniRule"/>
</dbReference>
<comment type="catalytic activity">
    <reaction evidence="7 8">
        <text>cytidine(34) in tRNA(Ile2) + L-lysine + ATP = lysidine(34) in tRNA(Ile2) + AMP + diphosphate + H(+)</text>
        <dbReference type="Rhea" id="RHEA:43744"/>
        <dbReference type="Rhea" id="RHEA-COMP:10625"/>
        <dbReference type="Rhea" id="RHEA-COMP:10670"/>
        <dbReference type="ChEBI" id="CHEBI:15378"/>
        <dbReference type="ChEBI" id="CHEBI:30616"/>
        <dbReference type="ChEBI" id="CHEBI:32551"/>
        <dbReference type="ChEBI" id="CHEBI:33019"/>
        <dbReference type="ChEBI" id="CHEBI:82748"/>
        <dbReference type="ChEBI" id="CHEBI:83665"/>
        <dbReference type="ChEBI" id="CHEBI:456215"/>
        <dbReference type="EC" id="6.3.4.19"/>
    </reaction>
</comment>
<dbReference type="RefSeq" id="WP_353498015.1">
    <property type="nucleotide sequence ID" value="NZ_CP115920.1"/>
</dbReference>
<evidence type="ECO:0000313" key="10">
    <source>
        <dbReference type="EMBL" id="XCD16785.1"/>
    </source>
</evidence>
<dbReference type="PANTHER" id="PTHR43033">
    <property type="entry name" value="TRNA(ILE)-LYSIDINE SYNTHASE-RELATED"/>
    <property type="match status" value="1"/>
</dbReference>